<evidence type="ECO:0000259" key="4">
    <source>
        <dbReference type="PROSITE" id="PS50043"/>
    </source>
</evidence>
<dbReference type="Pfam" id="PF00196">
    <property type="entry name" value="GerE"/>
    <property type="match status" value="1"/>
</dbReference>
<organism evidence="5 6">
    <name type="scientific">Nonlabens marinus S1-08</name>
    <dbReference type="NCBI Taxonomy" id="1454201"/>
    <lineage>
        <taxon>Bacteria</taxon>
        <taxon>Pseudomonadati</taxon>
        <taxon>Bacteroidota</taxon>
        <taxon>Flavobacteriia</taxon>
        <taxon>Flavobacteriales</taxon>
        <taxon>Flavobacteriaceae</taxon>
        <taxon>Nonlabens</taxon>
    </lineage>
</organism>
<sequence length="250" mass="28729">MNTALEAHKKVLRNREGEPDESLEEFIERFQEITKGPMYSNSLCYALNLSELKYVHVGVNCHQFTGKQVKDFKQSGVDILPKIMIEEDFKALSLHVFPQMQECYQGLGIQERKEAIFEIYYKLKHSGTGKITSVVEYSSYARYNEKGEPTVSTGIVYASPLAIDGVRGIVRCAKSQVQETIFDQTYLHRLETLTDTENKITSLFSKGHSRQEIADTLNISIHTVKTHFRNIYKKLEINKESELMNYLNSK</sequence>
<dbReference type="InterPro" id="IPR036388">
    <property type="entry name" value="WH-like_DNA-bd_sf"/>
</dbReference>
<evidence type="ECO:0000313" key="6">
    <source>
        <dbReference type="Proteomes" id="UP000031760"/>
    </source>
</evidence>
<evidence type="ECO:0000313" key="5">
    <source>
        <dbReference type="EMBL" id="BAO56409.1"/>
    </source>
</evidence>
<evidence type="ECO:0000256" key="1">
    <source>
        <dbReference type="ARBA" id="ARBA00023015"/>
    </source>
</evidence>
<dbReference type="Gene3D" id="1.10.10.10">
    <property type="entry name" value="Winged helix-like DNA-binding domain superfamily/Winged helix DNA-binding domain"/>
    <property type="match status" value="1"/>
</dbReference>
<evidence type="ECO:0000256" key="2">
    <source>
        <dbReference type="ARBA" id="ARBA00023125"/>
    </source>
</evidence>
<dbReference type="InterPro" id="IPR000792">
    <property type="entry name" value="Tscrpt_reg_LuxR_C"/>
</dbReference>
<dbReference type="InterPro" id="IPR016032">
    <property type="entry name" value="Sig_transdc_resp-reg_C-effctor"/>
</dbReference>
<dbReference type="STRING" id="1454201.NMS_2400"/>
<dbReference type="OrthoDB" id="9797341at2"/>
<dbReference type="SMART" id="SM00421">
    <property type="entry name" value="HTH_LUXR"/>
    <property type="match status" value="1"/>
</dbReference>
<dbReference type="RefSeq" id="WP_052476942.1">
    <property type="nucleotide sequence ID" value="NZ_AP014548.1"/>
</dbReference>
<reference evidence="5 6" key="1">
    <citation type="journal article" date="2014" name="Proc. Natl. Acad. Sci. U.S.A.">
        <title>Functional characterization of flavobacteria rhodopsins reveals a unique class of light-driven chloride pump in bacteria.</title>
        <authorList>
            <person name="Yoshizawa S."/>
            <person name="Kumagai Y."/>
            <person name="Kim H."/>
            <person name="Ogura Y."/>
            <person name="Hayashi T."/>
            <person name="Iwasaki W."/>
            <person name="DeLong E.F."/>
            <person name="Kogure K."/>
        </authorList>
    </citation>
    <scope>NUCLEOTIDE SEQUENCE [LARGE SCALE GENOMIC DNA]</scope>
    <source>
        <strain evidence="5 6">S1-08</strain>
    </source>
</reference>
<dbReference type="PANTHER" id="PTHR44688:SF16">
    <property type="entry name" value="DNA-BINDING TRANSCRIPTIONAL ACTIVATOR DEVR_DOSR"/>
    <property type="match status" value="1"/>
</dbReference>
<keyword evidence="6" id="KW-1185">Reference proteome</keyword>
<dbReference type="EMBL" id="AP014548">
    <property type="protein sequence ID" value="BAO56409.1"/>
    <property type="molecule type" value="Genomic_DNA"/>
</dbReference>
<dbReference type="SUPFAM" id="SSF46894">
    <property type="entry name" value="C-terminal effector domain of the bipartite response regulators"/>
    <property type="match status" value="1"/>
</dbReference>
<protein>
    <recommendedName>
        <fullName evidence="4">HTH luxR-type domain-containing protein</fullName>
    </recommendedName>
</protein>
<dbReference type="CDD" id="cd06170">
    <property type="entry name" value="LuxR_C_like"/>
    <property type="match status" value="1"/>
</dbReference>
<dbReference type="PANTHER" id="PTHR44688">
    <property type="entry name" value="DNA-BINDING TRANSCRIPTIONAL ACTIVATOR DEVR_DOSR"/>
    <property type="match status" value="1"/>
</dbReference>
<accession>W8VRP8</accession>
<dbReference type="PROSITE" id="PS50043">
    <property type="entry name" value="HTH_LUXR_2"/>
    <property type="match status" value="1"/>
</dbReference>
<evidence type="ECO:0000256" key="3">
    <source>
        <dbReference type="ARBA" id="ARBA00023163"/>
    </source>
</evidence>
<feature type="domain" description="HTH luxR-type" evidence="4">
    <location>
        <begin position="186"/>
        <end position="250"/>
    </location>
</feature>
<keyword evidence="2" id="KW-0238">DNA-binding</keyword>
<dbReference type="PRINTS" id="PR00038">
    <property type="entry name" value="HTHLUXR"/>
</dbReference>
<dbReference type="AlphaFoldDB" id="W8VRP8"/>
<dbReference type="HOGENOM" id="CLU_090315_1_0_10"/>
<proteinExistence type="predicted"/>
<keyword evidence="1" id="KW-0805">Transcription regulation</keyword>
<dbReference type="Proteomes" id="UP000031760">
    <property type="component" value="Chromosome"/>
</dbReference>
<dbReference type="GO" id="GO:0003677">
    <property type="term" value="F:DNA binding"/>
    <property type="evidence" value="ECO:0007669"/>
    <property type="project" value="UniProtKB-KW"/>
</dbReference>
<name>W8VRP8_9FLAO</name>
<dbReference type="GO" id="GO:0006355">
    <property type="term" value="P:regulation of DNA-templated transcription"/>
    <property type="evidence" value="ECO:0007669"/>
    <property type="project" value="InterPro"/>
</dbReference>
<gene>
    <name evidence="5" type="ORF">NMS_2400</name>
</gene>
<dbReference type="KEGG" id="nmf:NMS_2400"/>
<keyword evidence="3" id="KW-0804">Transcription</keyword>